<sequence>MINANCGFCQTGVESICHVLFTCPKAKETWDLSQIPLPPAGFSPSSVLLNLHYLLRCNRSPNIASNIRQKFLWILWHLWKARNALTFELTQSDPSSIMQRATEDSETWFKVDAPVTQSDVPSREERSVGPQWKKPMPHSLKCNIGCCWDPVSGNVGASWRIRDHAGSVLFHSRRSYSRISSLAEAELLSFIWAIESTQGLRFGRMLFESPLLQARKVLLEPHLYPQLRPLVDAIFSFLRTFDSWSLEHIAFSANMVANAIAHSVITGYWYQYQSYIARNGPVWLNNITSAEALAT</sequence>
<feature type="domain" description="RNase H type-1" evidence="1">
    <location>
        <begin position="151"/>
        <end position="263"/>
    </location>
</feature>
<proteinExistence type="predicted"/>
<dbReference type="InterPro" id="IPR002156">
    <property type="entry name" value="RNaseH_domain"/>
</dbReference>
<dbReference type="InterPro" id="IPR052929">
    <property type="entry name" value="RNase_H-like_EbsB-rel"/>
</dbReference>
<organism evidence="2 3">
    <name type="scientific">Microthlaspi erraticum</name>
    <dbReference type="NCBI Taxonomy" id="1685480"/>
    <lineage>
        <taxon>Eukaryota</taxon>
        <taxon>Viridiplantae</taxon>
        <taxon>Streptophyta</taxon>
        <taxon>Embryophyta</taxon>
        <taxon>Tracheophyta</taxon>
        <taxon>Spermatophyta</taxon>
        <taxon>Magnoliopsida</taxon>
        <taxon>eudicotyledons</taxon>
        <taxon>Gunneridae</taxon>
        <taxon>Pentapetalae</taxon>
        <taxon>rosids</taxon>
        <taxon>malvids</taxon>
        <taxon>Brassicales</taxon>
        <taxon>Brassicaceae</taxon>
        <taxon>Coluteocarpeae</taxon>
        <taxon>Microthlaspi</taxon>
    </lineage>
</organism>
<name>A0A6D2J8M0_9BRAS</name>
<keyword evidence="3" id="KW-1185">Reference proteome</keyword>
<protein>
    <recommendedName>
        <fullName evidence="1">RNase H type-1 domain-containing protein</fullName>
    </recommendedName>
</protein>
<dbReference type="OrthoDB" id="1099392at2759"/>
<dbReference type="Proteomes" id="UP000467841">
    <property type="component" value="Unassembled WGS sequence"/>
</dbReference>
<dbReference type="GO" id="GO:0004523">
    <property type="term" value="F:RNA-DNA hybrid ribonuclease activity"/>
    <property type="evidence" value="ECO:0007669"/>
    <property type="project" value="InterPro"/>
</dbReference>
<comment type="caution">
    <text evidence="2">The sequence shown here is derived from an EMBL/GenBank/DDBJ whole genome shotgun (WGS) entry which is preliminary data.</text>
</comment>
<gene>
    <name evidence="2" type="ORF">MERR_LOCUS23352</name>
</gene>
<evidence type="ECO:0000313" key="2">
    <source>
        <dbReference type="EMBL" id="CAA7036117.1"/>
    </source>
</evidence>
<dbReference type="EMBL" id="CACVBM020001163">
    <property type="protein sequence ID" value="CAA7036117.1"/>
    <property type="molecule type" value="Genomic_DNA"/>
</dbReference>
<dbReference type="PANTHER" id="PTHR47074:SF53">
    <property type="entry name" value="REVERSE TRANSCRIPTASE-LIKE PROTEIN"/>
    <property type="match status" value="1"/>
</dbReference>
<evidence type="ECO:0000313" key="3">
    <source>
        <dbReference type="Proteomes" id="UP000467841"/>
    </source>
</evidence>
<dbReference type="Pfam" id="PF13456">
    <property type="entry name" value="RVT_3"/>
    <property type="match status" value="1"/>
</dbReference>
<evidence type="ECO:0000259" key="1">
    <source>
        <dbReference type="Pfam" id="PF13456"/>
    </source>
</evidence>
<accession>A0A6D2J8M0</accession>
<dbReference type="PANTHER" id="PTHR47074">
    <property type="entry name" value="BNAC02G40300D PROTEIN"/>
    <property type="match status" value="1"/>
</dbReference>
<dbReference type="GO" id="GO:0003676">
    <property type="term" value="F:nucleic acid binding"/>
    <property type="evidence" value="ECO:0007669"/>
    <property type="project" value="InterPro"/>
</dbReference>
<reference evidence="2" key="1">
    <citation type="submission" date="2020-01" db="EMBL/GenBank/DDBJ databases">
        <authorList>
            <person name="Mishra B."/>
        </authorList>
    </citation>
    <scope>NUCLEOTIDE SEQUENCE [LARGE SCALE GENOMIC DNA]</scope>
</reference>
<dbReference type="AlphaFoldDB" id="A0A6D2J8M0"/>